<feature type="transmembrane region" description="Helical" evidence="1">
    <location>
        <begin position="57"/>
        <end position="76"/>
    </location>
</feature>
<evidence type="ECO:0000256" key="1">
    <source>
        <dbReference type="SAM" id="Phobius"/>
    </source>
</evidence>
<dbReference type="AlphaFoldDB" id="A0A388TFT1"/>
<accession>A0A388TFT1</accession>
<feature type="transmembrane region" description="Helical" evidence="1">
    <location>
        <begin position="35"/>
        <end position="51"/>
    </location>
</feature>
<keyword evidence="1" id="KW-1133">Transmembrane helix</keyword>
<organism evidence="2 3">
    <name type="scientific">Candidatus Termititenax persephonae</name>
    <dbReference type="NCBI Taxonomy" id="2218525"/>
    <lineage>
        <taxon>Bacteria</taxon>
        <taxon>Bacillati</taxon>
        <taxon>Candidatus Margulisiibacteriota</taxon>
        <taxon>Candidatus Termititenacia</taxon>
        <taxon>Candidatus Termititenacales</taxon>
        <taxon>Candidatus Termititenacaceae</taxon>
        <taxon>Candidatus Termititenax</taxon>
    </lineage>
</organism>
<keyword evidence="3" id="KW-1185">Reference proteome</keyword>
<evidence type="ECO:0000313" key="2">
    <source>
        <dbReference type="EMBL" id="GBR75911.1"/>
    </source>
</evidence>
<gene>
    <name evidence="2" type="ORF">NO2_0539</name>
</gene>
<dbReference type="Proteomes" id="UP000275925">
    <property type="component" value="Unassembled WGS sequence"/>
</dbReference>
<evidence type="ECO:0000313" key="3">
    <source>
        <dbReference type="Proteomes" id="UP000275925"/>
    </source>
</evidence>
<reference evidence="2 3" key="1">
    <citation type="journal article" date="2019" name="ISME J.">
        <title>Genome analyses of uncultured TG2/ZB3 bacteria in 'Margulisbacteria' specifically attached to ectosymbiotic spirochetes of protists in the termite gut.</title>
        <authorList>
            <person name="Utami Y.D."/>
            <person name="Kuwahara H."/>
            <person name="Igai K."/>
            <person name="Murakami T."/>
            <person name="Sugaya K."/>
            <person name="Morikawa T."/>
            <person name="Nagura Y."/>
            <person name="Yuki M."/>
            <person name="Deevong P."/>
            <person name="Inoue T."/>
            <person name="Kihara K."/>
            <person name="Lo N."/>
            <person name="Yamada A."/>
            <person name="Ohkuma M."/>
            <person name="Hongoh Y."/>
        </authorList>
    </citation>
    <scope>NUCLEOTIDE SEQUENCE [LARGE SCALE GENOMIC DNA]</scope>
    <source>
        <strain evidence="2">NkOx7-02</strain>
    </source>
</reference>
<feature type="transmembrane region" description="Helical" evidence="1">
    <location>
        <begin position="118"/>
        <end position="143"/>
    </location>
</feature>
<keyword evidence="1" id="KW-0472">Membrane</keyword>
<sequence length="164" mass="19457">MIRKKTSLKKSNKGYLFKEIDLIQAVITRMANNSFFIKGWTVTLVVATLLLKGVKFQILISLLPLFSFWFLDAYFLRQERMYRKLYNWVVANRATTMDYLFDLNAIRFKDNVQSIVRIMFSITLGIFYGSILILIVLYFILFFGGLKWFERFFLVFIMKTTFGV</sequence>
<comment type="caution">
    <text evidence="2">The sequence shown here is derived from an EMBL/GenBank/DDBJ whole genome shotgun (WGS) entry which is preliminary data.</text>
</comment>
<keyword evidence="1" id="KW-0812">Transmembrane</keyword>
<dbReference type="EMBL" id="BGZO01000010">
    <property type="protein sequence ID" value="GBR75911.1"/>
    <property type="molecule type" value="Genomic_DNA"/>
</dbReference>
<proteinExistence type="predicted"/>
<name>A0A388TFT1_9BACT</name>
<protein>
    <submittedName>
        <fullName evidence="2">Uncharacterized protein</fullName>
    </submittedName>
</protein>